<protein>
    <submittedName>
        <fullName evidence="2">Transposase</fullName>
    </submittedName>
</protein>
<sequence length="23" mass="2500">MITDIAVASNQTQLGTETHLDKI</sequence>
<keyword evidence="1" id="KW-1185">Reference proteome</keyword>
<dbReference type="Proteomes" id="UP000095283">
    <property type="component" value="Unplaced"/>
</dbReference>
<evidence type="ECO:0000313" key="2">
    <source>
        <dbReference type="WBParaSite" id="Hba_11496"/>
    </source>
</evidence>
<evidence type="ECO:0000313" key="1">
    <source>
        <dbReference type="Proteomes" id="UP000095283"/>
    </source>
</evidence>
<dbReference type="AlphaFoldDB" id="A0A1I7X209"/>
<reference evidence="2" key="1">
    <citation type="submission" date="2016-11" db="UniProtKB">
        <authorList>
            <consortium name="WormBaseParasite"/>
        </authorList>
    </citation>
    <scope>IDENTIFICATION</scope>
</reference>
<dbReference type="WBParaSite" id="Hba_11496">
    <property type="protein sequence ID" value="Hba_11496"/>
    <property type="gene ID" value="Hba_11496"/>
</dbReference>
<name>A0A1I7X209_HETBA</name>
<organism evidence="1 2">
    <name type="scientific">Heterorhabditis bacteriophora</name>
    <name type="common">Entomopathogenic nematode worm</name>
    <dbReference type="NCBI Taxonomy" id="37862"/>
    <lineage>
        <taxon>Eukaryota</taxon>
        <taxon>Metazoa</taxon>
        <taxon>Ecdysozoa</taxon>
        <taxon>Nematoda</taxon>
        <taxon>Chromadorea</taxon>
        <taxon>Rhabditida</taxon>
        <taxon>Rhabditina</taxon>
        <taxon>Rhabditomorpha</taxon>
        <taxon>Strongyloidea</taxon>
        <taxon>Heterorhabditidae</taxon>
        <taxon>Heterorhabditis</taxon>
    </lineage>
</organism>
<proteinExistence type="predicted"/>
<accession>A0A1I7X209</accession>